<dbReference type="PROSITE" id="PS51272">
    <property type="entry name" value="SLH"/>
    <property type="match status" value="3"/>
</dbReference>
<dbReference type="Proteomes" id="UP000245634">
    <property type="component" value="Unassembled WGS sequence"/>
</dbReference>
<keyword evidence="4" id="KW-1185">Reference proteome</keyword>
<evidence type="ECO:0000313" key="4">
    <source>
        <dbReference type="Proteomes" id="UP000245634"/>
    </source>
</evidence>
<organism evidence="3 4">
    <name type="scientific">Tumebacillus permanentifrigoris</name>
    <dbReference type="NCBI Taxonomy" id="378543"/>
    <lineage>
        <taxon>Bacteria</taxon>
        <taxon>Bacillati</taxon>
        <taxon>Bacillota</taxon>
        <taxon>Bacilli</taxon>
        <taxon>Bacillales</taxon>
        <taxon>Alicyclobacillaceae</taxon>
        <taxon>Tumebacillus</taxon>
    </lineage>
</organism>
<feature type="domain" description="SLH" evidence="2">
    <location>
        <begin position="27"/>
        <end position="90"/>
    </location>
</feature>
<keyword evidence="1" id="KW-0732">Signal</keyword>
<gene>
    <name evidence="3" type="ORF">C7459_1292</name>
</gene>
<feature type="chain" id="PRO_5016322991" evidence="1">
    <location>
        <begin position="28"/>
        <end position="359"/>
    </location>
</feature>
<dbReference type="InterPro" id="IPR051465">
    <property type="entry name" value="Cell_Envelope_Struct_Comp"/>
</dbReference>
<dbReference type="AlphaFoldDB" id="A0A316D2I3"/>
<sequence length="359" mass="40037">MMKKKWMGLLAVTLALTTAGLSPAALAAGKYKDVTADAWFAPALDSFSSVGLISGYPDGTFQADNTVTRAEFITILYNIMDRPAVEGVTTGFSDVEGTWFEKQVKYAVQAKLFDNVAWSGKFDADQPVNRGEAAVLIWNLIGDDSFRNITPDDRIFPNYFVFDTKANMPFTDALDAPRFTKYDVAQLYTRGVVHGFPDNTYRYGQSITRAEATLLLQTALKKVEYPKIAPPVVYNATTNVNNLIDLGDGTYSFGNIYLDKYKRGGRTEEQIITDTRKFLNARVIPSGNKVTVKVPDTGTDDVWWTIGTYNGRGAYQETFSNDGAVNVEMFSRINAQVLVEAYLVYRDGTWKAEYHFTTK</sequence>
<dbReference type="InterPro" id="IPR001119">
    <property type="entry name" value="SLH_dom"/>
</dbReference>
<reference evidence="3 4" key="1">
    <citation type="submission" date="2018-05" db="EMBL/GenBank/DDBJ databases">
        <title>Genomic Encyclopedia of Type Strains, Phase IV (KMG-IV): sequencing the most valuable type-strain genomes for metagenomic binning, comparative biology and taxonomic classification.</title>
        <authorList>
            <person name="Goeker M."/>
        </authorList>
    </citation>
    <scope>NUCLEOTIDE SEQUENCE [LARGE SCALE GENOMIC DNA]</scope>
    <source>
        <strain evidence="3 4">DSM 18773</strain>
    </source>
</reference>
<evidence type="ECO:0000313" key="3">
    <source>
        <dbReference type="EMBL" id="PWK05004.1"/>
    </source>
</evidence>
<dbReference type="Pfam" id="PF00395">
    <property type="entry name" value="SLH"/>
    <property type="match status" value="3"/>
</dbReference>
<dbReference type="EMBL" id="QGGL01000029">
    <property type="protein sequence ID" value="PWK05004.1"/>
    <property type="molecule type" value="Genomic_DNA"/>
</dbReference>
<comment type="caution">
    <text evidence="3">The sequence shown here is derived from an EMBL/GenBank/DDBJ whole genome shotgun (WGS) entry which is preliminary data.</text>
</comment>
<protein>
    <submittedName>
        <fullName evidence="3">S-layer family protein</fullName>
    </submittedName>
</protein>
<evidence type="ECO:0000256" key="1">
    <source>
        <dbReference type="SAM" id="SignalP"/>
    </source>
</evidence>
<proteinExistence type="predicted"/>
<dbReference type="PANTHER" id="PTHR43308">
    <property type="entry name" value="OUTER MEMBRANE PROTEIN ALPHA-RELATED"/>
    <property type="match status" value="1"/>
</dbReference>
<evidence type="ECO:0000259" key="2">
    <source>
        <dbReference type="PROSITE" id="PS51272"/>
    </source>
</evidence>
<feature type="domain" description="SLH" evidence="2">
    <location>
        <begin position="167"/>
        <end position="230"/>
    </location>
</feature>
<name>A0A316D2I3_9BACL</name>
<dbReference type="OrthoDB" id="2380392at2"/>
<dbReference type="PANTHER" id="PTHR43308:SF5">
    <property type="entry name" value="S-LAYER PROTEIN _ PEPTIDOGLYCAN ENDO-BETA-N-ACETYLGLUCOSAMINIDASE"/>
    <property type="match status" value="1"/>
</dbReference>
<accession>A0A316D2I3</accession>
<dbReference type="RefSeq" id="WP_109691347.1">
    <property type="nucleotide sequence ID" value="NZ_QGGL01000029.1"/>
</dbReference>
<feature type="domain" description="SLH" evidence="2">
    <location>
        <begin position="92"/>
        <end position="151"/>
    </location>
</feature>
<feature type="signal peptide" evidence="1">
    <location>
        <begin position="1"/>
        <end position="27"/>
    </location>
</feature>